<dbReference type="InterPro" id="IPR011009">
    <property type="entry name" value="Kinase-like_dom_sf"/>
</dbReference>
<name>A0ABW2XB55_9ACTN</name>
<feature type="domain" description="Protein kinase" evidence="7">
    <location>
        <begin position="19"/>
        <end position="272"/>
    </location>
</feature>
<dbReference type="InterPro" id="IPR008271">
    <property type="entry name" value="Ser/Thr_kinase_AS"/>
</dbReference>
<dbReference type="EC" id="2.7.11.1" evidence="8"/>
<keyword evidence="4 5" id="KW-0067">ATP-binding</keyword>
<feature type="binding site" evidence="5">
    <location>
        <position position="47"/>
    </location>
    <ligand>
        <name>ATP</name>
        <dbReference type="ChEBI" id="CHEBI:30616"/>
    </ligand>
</feature>
<keyword evidence="3 8" id="KW-0418">Kinase</keyword>
<evidence type="ECO:0000259" key="7">
    <source>
        <dbReference type="PROSITE" id="PS50011"/>
    </source>
</evidence>
<dbReference type="PANTHER" id="PTHR43289:SF34">
    <property type="entry name" value="SERINE_THREONINE-PROTEIN KINASE YBDM-RELATED"/>
    <property type="match status" value="1"/>
</dbReference>
<dbReference type="PROSITE" id="PS00107">
    <property type="entry name" value="PROTEIN_KINASE_ATP"/>
    <property type="match status" value="1"/>
</dbReference>
<proteinExistence type="predicted"/>
<sequence>MHEPGQGLGPEDPRTVGEYAITGKLGEGGMGRVYEGRSPGGRLVAVKVARAELAADEGFRARFRSEIAAARQVGGFHTAQVVDADPDATPPWMVTAFVSGRDLDRTFAEDGPFDEGALYALGAALAEALTAIHACGVVHRDLKPGNVIMSDDGPRVLDFGIARALHDTRLTHTGSVIGTAGFLAPEQIEQGTVGPACDVFALGAVLVHAAGGSAFGEGPAMSLLYRAVHGEPDLSAVPEGLRAMVGSCLAKDPADRPTAPGLLAELRSHAPVPVPTPDPAPGPSPDPAPAAPPRAPTPPAAAPRPVPVPPTAVAPPAPVVFKATPGRKLTRLVWPLIGALFAALVTLGAWQTDYAEYDNDQRLRLWAPVALAAFALRVAVVLARPHTVTVETPGLTVRSRRSTRKDDPFVTIPWTDVVAASRPPVAEGPNVQLLLRLRWGAPLPLPRQGVEPRYPDWVTVTVPRPIGTTTTTLRGQLREAVARCAPHVHVDYL</sequence>
<dbReference type="PROSITE" id="PS00108">
    <property type="entry name" value="PROTEIN_KINASE_ST"/>
    <property type="match status" value="1"/>
</dbReference>
<accession>A0ABW2XB55</accession>
<dbReference type="SUPFAM" id="SSF56112">
    <property type="entry name" value="Protein kinase-like (PK-like)"/>
    <property type="match status" value="1"/>
</dbReference>
<dbReference type="InterPro" id="IPR017441">
    <property type="entry name" value="Protein_kinase_ATP_BS"/>
</dbReference>
<dbReference type="PANTHER" id="PTHR43289">
    <property type="entry name" value="MITOGEN-ACTIVATED PROTEIN KINASE KINASE KINASE 20-RELATED"/>
    <property type="match status" value="1"/>
</dbReference>
<protein>
    <submittedName>
        <fullName evidence="8">Serine/threonine-protein kinase</fullName>
        <ecNumber evidence="8">2.7.11.1</ecNumber>
    </submittedName>
</protein>
<dbReference type="PROSITE" id="PS50011">
    <property type="entry name" value="PROTEIN_KINASE_DOM"/>
    <property type="match status" value="1"/>
</dbReference>
<dbReference type="InterPro" id="IPR000719">
    <property type="entry name" value="Prot_kinase_dom"/>
</dbReference>
<organism evidence="8 9">
    <name type="scientific">Streptomyces sanglieri</name>
    <dbReference type="NCBI Taxonomy" id="193460"/>
    <lineage>
        <taxon>Bacteria</taxon>
        <taxon>Bacillati</taxon>
        <taxon>Actinomycetota</taxon>
        <taxon>Actinomycetes</taxon>
        <taxon>Kitasatosporales</taxon>
        <taxon>Streptomycetaceae</taxon>
        <taxon>Streptomyces</taxon>
    </lineage>
</organism>
<dbReference type="CDD" id="cd14014">
    <property type="entry name" value="STKc_PknB_like"/>
    <property type="match status" value="1"/>
</dbReference>
<dbReference type="Gene3D" id="1.10.510.10">
    <property type="entry name" value="Transferase(Phosphotransferase) domain 1"/>
    <property type="match status" value="1"/>
</dbReference>
<evidence type="ECO:0000256" key="3">
    <source>
        <dbReference type="ARBA" id="ARBA00022777"/>
    </source>
</evidence>
<dbReference type="EMBL" id="JBHTGL010000008">
    <property type="protein sequence ID" value="MFD0629235.1"/>
    <property type="molecule type" value="Genomic_DNA"/>
</dbReference>
<evidence type="ECO:0000313" key="8">
    <source>
        <dbReference type="EMBL" id="MFD0629235.1"/>
    </source>
</evidence>
<evidence type="ECO:0000256" key="2">
    <source>
        <dbReference type="ARBA" id="ARBA00022741"/>
    </source>
</evidence>
<reference evidence="9" key="1">
    <citation type="journal article" date="2019" name="Int. J. Syst. Evol. Microbiol.">
        <title>The Global Catalogue of Microorganisms (GCM) 10K type strain sequencing project: providing services to taxonomists for standard genome sequencing and annotation.</title>
        <authorList>
            <consortium name="The Broad Institute Genomics Platform"/>
            <consortium name="The Broad Institute Genome Sequencing Center for Infectious Disease"/>
            <person name="Wu L."/>
            <person name="Ma J."/>
        </authorList>
    </citation>
    <scope>NUCLEOTIDE SEQUENCE [LARGE SCALE GENOMIC DNA]</scope>
    <source>
        <strain evidence="9">JCM 12607</strain>
    </source>
</reference>
<feature type="compositionally biased region" description="Pro residues" evidence="6">
    <location>
        <begin position="272"/>
        <end position="309"/>
    </location>
</feature>
<dbReference type="GO" id="GO:0004674">
    <property type="term" value="F:protein serine/threonine kinase activity"/>
    <property type="evidence" value="ECO:0007669"/>
    <property type="project" value="UniProtKB-EC"/>
</dbReference>
<gene>
    <name evidence="8" type="ORF">ACFQ2K_48085</name>
</gene>
<feature type="region of interest" description="Disordered" evidence="6">
    <location>
        <begin position="269"/>
        <end position="309"/>
    </location>
</feature>
<comment type="caution">
    <text evidence="8">The sequence shown here is derived from an EMBL/GenBank/DDBJ whole genome shotgun (WGS) entry which is preliminary data.</text>
</comment>
<evidence type="ECO:0000256" key="4">
    <source>
        <dbReference type="ARBA" id="ARBA00022840"/>
    </source>
</evidence>
<keyword evidence="9" id="KW-1185">Reference proteome</keyword>
<evidence type="ECO:0000313" key="9">
    <source>
        <dbReference type="Proteomes" id="UP001596915"/>
    </source>
</evidence>
<dbReference type="SMART" id="SM00220">
    <property type="entry name" value="S_TKc"/>
    <property type="match status" value="1"/>
</dbReference>
<dbReference type="Pfam" id="PF00069">
    <property type="entry name" value="Pkinase"/>
    <property type="match status" value="1"/>
</dbReference>
<dbReference type="Gene3D" id="3.30.200.20">
    <property type="entry name" value="Phosphorylase Kinase, domain 1"/>
    <property type="match status" value="1"/>
</dbReference>
<keyword evidence="1 8" id="KW-0808">Transferase</keyword>
<keyword evidence="2 5" id="KW-0547">Nucleotide-binding</keyword>
<evidence type="ECO:0000256" key="6">
    <source>
        <dbReference type="SAM" id="MobiDB-lite"/>
    </source>
</evidence>
<dbReference type="Proteomes" id="UP001596915">
    <property type="component" value="Unassembled WGS sequence"/>
</dbReference>
<evidence type="ECO:0000256" key="1">
    <source>
        <dbReference type="ARBA" id="ARBA00022679"/>
    </source>
</evidence>
<evidence type="ECO:0000256" key="5">
    <source>
        <dbReference type="PROSITE-ProRule" id="PRU10141"/>
    </source>
</evidence>